<evidence type="ECO:0000256" key="5">
    <source>
        <dbReference type="ARBA" id="ARBA00023118"/>
    </source>
</evidence>
<dbReference type="GeneID" id="1444055"/>
<dbReference type="CDD" id="cd09647">
    <property type="entry name" value="Csm2_III-A"/>
    <property type="match status" value="1"/>
</dbReference>
<evidence type="ECO:0000313" key="7">
    <source>
        <dbReference type="EMBL" id="HII61492.1"/>
    </source>
</evidence>
<dbReference type="Pfam" id="PF03750">
    <property type="entry name" value="Csm2_III-A"/>
    <property type="match status" value="1"/>
</dbReference>
<dbReference type="OMA" id="IYCRIND"/>
<dbReference type="NCBIfam" id="TIGR01870">
    <property type="entry name" value="cas_TM1810_Csm2"/>
    <property type="match status" value="1"/>
</dbReference>
<keyword evidence="5" id="KW-0051">Antiviral defense</keyword>
<sequence>MSLDPFVIRDEVNSKHIDVNKYRRETEEIARSAEKFHEWEPYRLLENAMKVAAFLKVTGLKTNQVRRVLEMARDIELKIRVGRAENITLDVTRMRFLLAYTVGRAGRRERSSIEAFYRVLDPMLKQMSEDEDFARRYFGKFFDFLQAVVAYHRFFGGEEK</sequence>
<evidence type="ECO:0000256" key="6">
    <source>
        <dbReference type="ARBA" id="ARBA00031723"/>
    </source>
</evidence>
<evidence type="ECO:0000256" key="1">
    <source>
        <dbReference type="ARBA" id="ARBA00003640"/>
    </source>
</evidence>
<organism evidence="7 8">
    <name type="scientific">Pyrococcus horikoshii</name>
    <dbReference type="NCBI Taxonomy" id="53953"/>
    <lineage>
        <taxon>Archaea</taxon>
        <taxon>Methanobacteriati</taxon>
        <taxon>Methanobacteriota</taxon>
        <taxon>Thermococci</taxon>
        <taxon>Thermococcales</taxon>
        <taxon>Thermococcaceae</taxon>
        <taxon>Pyrococcus</taxon>
    </lineage>
</organism>
<proteinExistence type="inferred from homology"/>
<dbReference type="Proteomes" id="UP000617544">
    <property type="component" value="Unassembled WGS sequence"/>
</dbReference>
<protein>
    <recommendedName>
        <fullName evidence="3">CRISPR system Cms protein Csm2</fullName>
    </recommendedName>
    <alternativeName>
        <fullName evidence="6">CRISPR type III A-associated protein Csm2</fullName>
    </alternativeName>
</protein>
<evidence type="ECO:0000256" key="4">
    <source>
        <dbReference type="ARBA" id="ARBA00022884"/>
    </source>
</evidence>
<name>A0A832WJN7_PYRHR</name>
<reference evidence="7" key="1">
    <citation type="journal article" date="2020" name="bioRxiv">
        <title>A rank-normalized archaeal taxonomy based on genome phylogeny resolves widespread incomplete and uneven classifications.</title>
        <authorList>
            <person name="Rinke C."/>
            <person name="Chuvochina M."/>
            <person name="Mussig A.J."/>
            <person name="Chaumeil P.-A."/>
            <person name="Waite D.W."/>
            <person name="Whitman W.B."/>
            <person name="Parks D.H."/>
            <person name="Hugenholtz P."/>
        </authorList>
    </citation>
    <scope>NUCLEOTIDE SEQUENCE</scope>
    <source>
        <strain evidence="7">UBA8834</strain>
    </source>
</reference>
<dbReference type="SMR" id="A0A832WJN7"/>
<comment type="similarity">
    <text evidence="2">Belongs to the CRISPR-associated Csm2 family.</text>
</comment>
<dbReference type="RefSeq" id="WP_010884273.1">
    <property type="nucleotide sequence ID" value="NZ_DUJN01000007.1"/>
</dbReference>
<comment type="function">
    <text evidence="1">This subunit may be involved in monitoring complementarity of crRNA and target RNA.</text>
</comment>
<dbReference type="InterPro" id="IPR010149">
    <property type="entry name" value="CRISPR-assoc_prot_Csm2_III-A"/>
</dbReference>
<dbReference type="GO" id="GO:0003723">
    <property type="term" value="F:RNA binding"/>
    <property type="evidence" value="ECO:0007669"/>
    <property type="project" value="UniProtKB-KW"/>
</dbReference>
<dbReference type="AlphaFoldDB" id="A0A832WJN7"/>
<dbReference type="EMBL" id="DUJN01000007">
    <property type="protein sequence ID" value="HII61492.1"/>
    <property type="molecule type" value="Genomic_DNA"/>
</dbReference>
<evidence type="ECO:0000256" key="3">
    <source>
        <dbReference type="ARBA" id="ARBA00016118"/>
    </source>
</evidence>
<evidence type="ECO:0000256" key="2">
    <source>
        <dbReference type="ARBA" id="ARBA00006896"/>
    </source>
</evidence>
<gene>
    <name evidence="7" type="primary">csm2</name>
    <name evidence="7" type="ORF">HA331_07090</name>
</gene>
<comment type="caution">
    <text evidence="7">The sequence shown here is derived from an EMBL/GenBank/DDBJ whole genome shotgun (WGS) entry which is preliminary data.</text>
</comment>
<keyword evidence="4" id="KW-0694">RNA-binding</keyword>
<evidence type="ECO:0000313" key="8">
    <source>
        <dbReference type="Proteomes" id="UP000617544"/>
    </source>
</evidence>
<dbReference type="GO" id="GO:0051607">
    <property type="term" value="P:defense response to virus"/>
    <property type="evidence" value="ECO:0007669"/>
    <property type="project" value="UniProtKB-KW"/>
</dbReference>
<accession>A0A832WJN7</accession>